<organism evidence="2 3">
    <name type="scientific">Agromyces cerinus subsp. cerinus</name>
    <dbReference type="NCBI Taxonomy" id="232089"/>
    <lineage>
        <taxon>Bacteria</taxon>
        <taxon>Bacillati</taxon>
        <taxon>Actinomycetota</taxon>
        <taxon>Actinomycetes</taxon>
        <taxon>Micrococcales</taxon>
        <taxon>Microbacteriaceae</taxon>
        <taxon>Agromyces</taxon>
    </lineage>
</organism>
<accession>A0A1N6I4Z9</accession>
<protein>
    <submittedName>
        <fullName evidence="2">Uncharacterized protein</fullName>
    </submittedName>
</protein>
<evidence type="ECO:0000313" key="2">
    <source>
        <dbReference type="EMBL" id="SIO27073.1"/>
    </source>
</evidence>
<dbReference type="OrthoDB" id="4915395at2"/>
<name>A0A1N6I4Z9_9MICO</name>
<dbReference type="Proteomes" id="UP000184699">
    <property type="component" value="Unassembled WGS sequence"/>
</dbReference>
<dbReference type="EMBL" id="FSRJ01000005">
    <property type="protein sequence ID" value="SIO27073.1"/>
    <property type="molecule type" value="Genomic_DNA"/>
</dbReference>
<evidence type="ECO:0000256" key="1">
    <source>
        <dbReference type="SAM" id="MobiDB-lite"/>
    </source>
</evidence>
<reference evidence="3" key="1">
    <citation type="submission" date="2016-11" db="EMBL/GenBank/DDBJ databases">
        <authorList>
            <person name="Varghese N."/>
            <person name="Submissions S."/>
        </authorList>
    </citation>
    <scope>NUCLEOTIDE SEQUENCE [LARGE SCALE GENOMIC DNA]</scope>
    <source>
        <strain evidence="3">DSM 8595</strain>
    </source>
</reference>
<keyword evidence="3" id="KW-1185">Reference proteome</keyword>
<dbReference type="RefSeq" id="WP_074261802.1">
    <property type="nucleotide sequence ID" value="NZ_FSRJ01000005.1"/>
</dbReference>
<gene>
    <name evidence="2" type="ORF">SAMN05443544_3682</name>
</gene>
<sequence>METSGYTTQIRDGLFDPSPRDSIFRVKAAVADELAALDDTARIRSTDFFNHTFAPDFVLTWPDKAERHVFLRMSYDLNALVEDVALIDSHDPFIFGLTPNEGTEKDSRIDGAVEESGAMFAEPDALERLIDRKKTDSTANMLSNAIAQGGRGTFIGNEAVEFASVVSRGFEAASDVKAAGTAEAISEIEERLGGPQAWRMNRVLQAVWEGSEGPLMLFPGKADLSGRLNIESLRYLVTYMRTDDPEFWKRVGRGLKMADLEHLDFAASRPNIERLIKANLDILSARAMVLVDDPLGVGEIDRESKFSWDIRERRLTFEAPGFFAFIGATKKDLESVRKTTANPVAVSTFVDRAEKAELAEVTLHSGSEVFILKHEDGAIDTHRLVGVSGQFDGPSEVTQAIATSSSGRVTVDLTAMSGTGQTRSKIRLADLLVTATPLLRDLPYEDTEALNHYLAYEVDHGGVTLDVPDDEESLVDDGVAGGAEPDDEDE</sequence>
<evidence type="ECO:0000313" key="3">
    <source>
        <dbReference type="Proteomes" id="UP000184699"/>
    </source>
</evidence>
<feature type="region of interest" description="Disordered" evidence="1">
    <location>
        <begin position="467"/>
        <end position="490"/>
    </location>
</feature>
<dbReference type="AlphaFoldDB" id="A0A1N6I4Z9"/>
<dbReference type="STRING" id="232089.SAMN05443544_3682"/>
<proteinExistence type="predicted"/>